<dbReference type="Proteomes" id="UP001266305">
    <property type="component" value="Unassembled WGS sequence"/>
</dbReference>
<evidence type="ECO:0000256" key="4">
    <source>
        <dbReference type="ARBA" id="ARBA00022777"/>
    </source>
</evidence>
<keyword evidence="4" id="KW-0418">Kinase</keyword>
<keyword evidence="2" id="KW-0808">Transferase</keyword>
<protein>
    <recommendedName>
        <fullName evidence="6">Protein kinase domain-containing protein</fullName>
    </recommendedName>
</protein>
<dbReference type="InterPro" id="IPR008271">
    <property type="entry name" value="Ser/Thr_kinase_AS"/>
</dbReference>
<dbReference type="InterPro" id="IPR000719">
    <property type="entry name" value="Prot_kinase_dom"/>
</dbReference>
<evidence type="ECO:0000256" key="5">
    <source>
        <dbReference type="ARBA" id="ARBA00022840"/>
    </source>
</evidence>
<organism evidence="7 8">
    <name type="scientific">Saguinus oedipus</name>
    <name type="common">Cotton-top tamarin</name>
    <name type="synonym">Oedipomidas oedipus</name>
    <dbReference type="NCBI Taxonomy" id="9490"/>
    <lineage>
        <taxon>Eukaryota</taxon>
        <taxon>Metazoa</taxon>
        <taxon>Chordata</taxon>
        <taxon>Craniata</taxon>
        <taxon>Vertebrata</taxon>
        <taxon>Euteleostomi</taxon>
        <taxon>Mammalia</taxon>
        <taxon>Eutheria</taxon>
        <taxon>Euarchontoglires</taxon>
        <taxon>Primates</taxon>
        <taxon>Haplorrhini</taxon>
        <taxon>Platyrrhini</taxon>
        <taxon>Cebidae</taxon>
        <taxon>Callitrichinae</taxon>
        <taxon>Saguinus</taxon>
    </lineage>
</organism>
<evidence type="ECO:0000256" key="2">
    <source>
        <dbReference type="ARBA" id="ARBA00022679"/>
    </source>
</evidence>
<keyword evidence="5" id="KW-0067">ATP-binding</keyword>
<sequence>MVEKKILMKVHNRFIVSLAYAFETKADLCLVMTIMNGGDLRERRGGERALGRGLRPASAQPLPETAWAVSQHLRPGPGSRGQETHRGGPFSPLAVVVQGPEMLTPPATVGRVCGGRAQNDQHAGRAVVLRPPLCLSMMSLPIEPRAHGARLSAPRYHIYNVNEENPGFPEPRAIFYTAQIVCGLEHLHQRRIVYRDLKPENVLLDNDGRCHRACSWGDGLRGSVMDTESRE</sequence>
<reference evidence="7 8" key="1">
    <citation type="submission" date="2023-05" db="EMBL/GenBank/DDBJ databases">
        <title>B98-5 Cell Line De Novo Hybrid Assembly: An Optical Mapping Approach.</title>
        <authorList>
            <person name="Kananen K."/>
            <person name="Auerbach J.A."/>
            <person name="Kautto E."/>
            <person name="Blachly J.S."/>
        </authorList>
    </citation>
    <scope>NUCLEOTIDE SEQUENCE [LARGE SCALE GENOMIC DNA]</scope>
    <source>
        <strain evidence="7">B95-8</strain>
        <tissue evidence="7">Cell line</tissue>
    </source>
</reference>
<evidence type="ECO:0000256" key="3">
    <source>
        <dbReference type="ARBA" id="ARBA00022741"/>
    </source>
</evidence>
<accession>A0ABQ9WAK2</accession>
<evidence type="ECO:0000313" key="7">
    <source>
        <dbReference type="EMBL" id="KAK2118653.1"/>
    </source>
</evidence>
<dbReference type="PROSITE" id="PS00108">
    <property type="entry name" value="PROTEIN_KINASE_ST"/>
    <property type="match status" value="1"/>
</dbReference>
<evidence type="ECO:0000256" key="1">
    <source>
        <dbReference type="ARBA" id="ARBA00022527"/>
    </source>
</evidence>
<dbReference type="Pfam" id="PF00069">
    <property type="entry name" value="Pkinase"/>
    <property type="match status" value="1"/>
</dbReference>
<gene>
    <name evidence="7" type="ORF">P7K49_000039</name>
</gene>
<comment type="caution">
    <text evidence="7">The sequence shown here is derived from an EMBL/GenBank/DDBJ whole genome shotgun (WGS) entry which is preliminary data.</text>
</comment>
<evidence type="ECO:0000259" key="6">
    <source>
        <dbReference type="PROSITE" id="PS50011"/>
    </source>
</evidence>
<keyword evidence="8" id="KW-1185">Reference proteome</keyword>
<dbReference type="InterPro" id="IPR011009">
    <property type="entry name" value="Kinase-like_dom_sf"/>
</dbReference>
<name>A0ABQ9WAK2_SAGOE</name>
<feature type="domain" description="Protein kinase" evidence="6">
    <location>
        <begin position="1"/>
        <end position="231"/>
    </location>
</feature>
<dbReference type="EMBL" id="JASSZA010000001">
    <property type="protein sequence ID" value="KAK2118653.1"/>
    <property type="molecule type" value="Genomic_DNA"/>
</dbReference>
<keyword evidence="3" id="KW-0547">Nucleotide-binding</keyword>
<dbReference type="Gene3D" id="1.10.510.10">
    <property type="entry name" value="Transferase(Phosphotransferase) domain 1"/>
    <property type="match status" value="1"/>
</dbReference>
<dbReference type="PANTHER" id="PTHR24355">
    <property type="entry name" value="G PROTEIN-COUPLED RECEPTOR KINASE/RIBOSOMAL PROTEIN S6 KINASE"/>
    <property type="match status" value="1"/>
</dbReference>
<keyword evidence="1" id="KW-0723">Serine/threonine-protein kinase</keyword>
<proteinExistence type="predicted"/>
<dbReference type="Gene3D" id="3.30.200.20">
    <property type="entry name" value="Phosphorylase Kinase, domain 1"/>
    <property type="match status" value="1"/>
</dbReference>
<evidence type="ECO:0000313" key="8">
    <source>
        <dbReference type="Proteomes" id="UP001266305"/>
    </source>
</evidence>
<dbReference type="PANTHER" id="PTHR24355:SF11">
    <property type="entry name" value="RHODOPSIN KINASE GRK1"/>
    <property type="match status" value="1"/>
</dbReference>
<dbReference type="SUPFAM" id="SSF56112">
    <property type="entry name" value="Protein kinase-like (PK-like)"/>
    <property type="match status" value="1"/>
</dbReference>
<dbReference type="PROSITE" id="PS50011">
    <property type="entry name" value="PROTEIN_KINASE_DOM"/>
    <property type="match status" value="1"/>
</dbReference>